<dbReference type="InterPro" id="IPR030841">
    <property type="entry name" value="NTH1"/>
</dbReference>
<feature type="region of interest" description="Disordered" evidence="9">
    <location>
        <begin position="384"/>
        <end position="403"/>
    </location>
</feature>
<organism evidence="11 12">
    <name type="scientific">Aspergillus granulosus</name>
    <dbReference type="NCBI Taxonomy" id="176169"/>
    <lineage>
        <taxon>Eukaryota</taxon>
        <taxon>Fungi</taxon>
        <taxon>Dikarya</taxon>
        <taxon>Ascomycota</taxon>
        <taxon>Pezizomycotina</taxon>
        <taxon>Eurotiomycetes</taxon>
        <taxon>Eurotiomycetidae</taxon>
        <taxon>Eurotiales</taxon>
        <taxon>Aspergillaceae</taxon>
        <taxon>Aspergillus</taxon>
        <taxon>Aspergillus subgen. Nidulantes</taxon>
    </lineage>
</organism>
<dbReference type="PANTHER" id="PTHR43286">
    <property type="entry name" value="ENDONUCLEASE III-LIKE PROTEIN 1"/>
    <property type="match status" value="1"/>
</dbReference>
<reference evidence="11 12" key="1">
    <citation type="submission" date="2024-07" db="EMBL/GenBank/DDBJ databases">
        <title>Section-level genome sequencing and comparative genomics of Aspergillus sections Usti and Cavernicolus.</title>
        <authorList>
            <consortium name="Lawrence Berkeley National Laboratory"/>
            <person name="Nybo J.L."/>
            <person name="Vesth T.C."/>
            <person name="Theobald S."/>
            <person name="Frisvad J.C."/>
            <person name="Larsen T.O."/>
            <person name="Kjaerboelling I."/>
            <person name="Rothschild-Mancinelli K."/>
            <person name="Lyhne E.K."/>
            <person name="Kogle M.E."/>
            <person name="Barry K."/>
            <person name="Clum A."/>
            <person name="Na H."/>
            <person name="Ledsgaard L."/>
            <person name="Lin J."/>
            <person name="Lipzen A."/>
            <person name="Kuo A."/>
            <person name="Riley R."/>
            <person name="Mondo S."/>
            <person name="Labutti K."/>
            <person name="Haridas S."/>
            <person name="Pangalinan J."/>
            <person name="Salamov A.A."/>
            <person name="Simmons B.A."/>
            <person name="Magnuson J.K."/>
            <person name="Chen J."/>
            <person name="Drula E."/>
            <person name="Henrissat B."/>
            <person name="Wiebenga A."/>
            <person name="Lubbers R.J."/>
            <person name="Gomes A.C."/>
            <person name="Makela M.R."/>
            <person name="Stajich J."/>
            <person name="Grigoriev I.V."/>
            <person name="Mortensen U.H."/>
            <person name="De Vries R.P."/>
            <person name="Baker S.E."/>
            <person name="Andersen M.R."/>
        </authorList>
    </citation>
    <scope>NUCLEOTIDE SEQUENCE [LARGE SCALE GENOMIC DNA]</scope>
    <source>
        <strain evidence="11 12">CBS 588.65</strain>
    </source>
</reference>
<evidence type="ECO:0000256" key="4">
    <source>
        <dbReference type="ARBA" id="ARBA00023204"/>
    </source>
</evidence>
<feature type="domain" description="HhH-GPD" evidence="10">
    <location>
        <begin position="181"/>
        <end position="356"/>
    </location>
</feature>
<dbReference type="InterPro" id="IPR011257">
    <property type="entry name" value="DNA_glycosylase"/>
</dbReference>
<dbReference type="InterPro" id="IPR004036">
    <property type="entry name" value="Endonuclease-III-like_CS2"/>
</dbReference>
<dbReference type="EMBL" id="JBFXLT010000167">
    <property type="protein sequence ID" value="KAL2802706.1"/>
    <property type="molecule type" value="Genomic_DNA"/>
</dbReference>
<comment type="caution">
    <text evidence="8">Lacks conserved residue(s) required for the propagation of feature annotation.</text>
</comment>
<evidence type="ECO:0000256" key="7">
    <source>
        <dbReference type="ARBA" id="ARBA00044632"/>
    </source>
</evidence>
<evidence type="ECO:0000256" key="8">
    <source>
        <dbReference type="HAMAP-Rule" id="MF_03183"/>
    </source>
</evidence>
<evidence type="ECO:0000256" key="5">
    <source>
        <dbReference type="ARBA" id="ARBA00023239"/>
    </source>
</evidence>
<proteinExistence type="inferred from homology"/>
<feature type="region of interest" description="Disordered" evidence="9">
    <location>
        <begin position="69"/>
        <end position="90"/>
    </location>
</feature>
<evidence type="ECO:0000256" key="1">
    <source>
        <dbReference type="ARBA" id="ARBA00008343"/>
    </source>
</evidence>
<protein>
    <recommendedName>
        <fullName evidence="8">Endonuclease III homolog</fullName>
        <ecNumber evidence="8">3.2.2.-</ecNumber>
        <ecNumber evidence="8">4.2.99.18</ecNumber>
    </recommendedName>
    <alternativeName>
        <fullName evidence="8">Bifunctional DNA N-glycosylase/DNA-(apurinic or apyrimidinic site) lyase</fullName>
        <shortName evidence="8">DNA glycosylase/AP lyase</shortName>
    </alternativeName>
</protein>
<evidence type="ECO:0000256" key="6">
    <source>
        <dbReference type="ARBA" id="ARBA00023295"/>
    </source>
</evidence>
<dbReference type="SMART" id="SM00478">
    <property type="entry name" value="ENDO3c"/>
    <property type="match status" value="1"/>
</dbReference>
<evidence type="ECO:0000313" key="12">
    <source>
        <dbReference type="Proteomes" id="UP001610334"/>
    </source>
</evidence>
<dbReference type="EC" id="3.2.2.-" evidence="8"/>
<comment type="caution">
    <text evidence="11">The sequence shown here is derived from an EMBL/GenBank/DDBJ whole genome shotgun (WGS) entry which is preliminary data.</text>
</comment>
<evidence type="ECO:0000256" key="2">
    <source>
        <dbReference type="ARBA" id="ARBA00022763"/>
    </source>
</evidence>
<dbReference type="Gene3D" id="1.10.340.30">
    <property type="entry name" value="Hypothetical protein, domain 2"/>
    <property type="match status" value="1"/>
</dbReference>
<dbReference type="Gene3D" id="1.10.1670.10">
    <property type="entry name" value="Helix-hairpin-Helix base-excision DNA repair enzymes (C-terminal)"/>
    <property type="match status" value="1"/>
</dbReference>
<comment type="catalytic activity">
    <reaction evidence="7 8">
        <text>2'-deoxyribonucleotide-(2'-deoxyribose 5'-phosphate)-2'-deoxyribonucleotide-DNA = a 3'-end 2'-deoxyribonucleotide-(2,3-dehydro-2,3-deoxyribose 5'-phosphate)-DNA + a 5'-end 5'-phospho-2'-deoxyribonucleoside-DNA + H(+)</text>
        <dbReference type="Rhea" id="RHEA:66592"/>
        <dbReference type="Rhea" id="RHEA-COMP:13180"/>
        <dbReference type="Rhea" id="RHEA-COMP:16897"/>
        <dbReference type="Rhea" id="RHEA-COMP:17067"/>
        <dbReference type="ChEBI" id="CHEBI:15378"/>
        <dbReference type="ChEBI" id="CHEBI:136412"/>
        <dbReference type="ChEBI" id="CHEBI:157695"/>
        <dbReference type="ChEBI" id="CHEBI:167181"/>
        <dbReference type="EC" id="4.2.99.18"/>
    </reaction>
</comment>
<evidence type="ECO:0000313" key="11">
    <source>
        <dbReference type="EMBL" id="KAL2802706.1"/>
    </source>
</evidence>
<dbReference type="HAMAP" id="MF_03183">
    <property type="entry name" value="Endonuclease_III_Nth"/>
    <property type="match status" value="1"/>
</dbReference>
<evidence type="ECO:0000259" key="10">
    <source>
        <dbReference type="SMART" id="SM00478"/>
    </source>
</evidence>
<keyword evidence="12" id="KW-1185">Reference proteome</keyword>
<dbReference type="PANTHER" id="PTHR43286:SF1">
    <property type="entry name" value="ENDONUCLEASE III-LIKE PROTEIN 1"/>
    <property type="match status" value="1"/>
</dbReference>
<accession>A0ABR4GUF6</accession>
<dbReference type="InterPro" id="IPR003265">
    <property type="entry name" value="HhH-GPD_domain"/>
</dbReference>
<comment type="similarity">
    <text evidence="1 8">Belongs to the Nth/MutY family.</text>
</comment>
<dbReference type="Proteomes" id="UP001610334">
    <property type="component" value="Unassembled WGS sequence"/>
</dbReference>
<feature type="region of interest" description="Disordered" evidence="9">
    <location>
        <begin position="105"/>
        <end position="128"/>
    </location>
</feature>
<dbReference type="InterPro" id="IPR023170">
    <property type="entry name" value="HhH_base_excis_C"/>
</dbReference>
<dbReference type="InterPro" id="IPR000445">
    <property type="entry name" value="HhH_motif"/>
</dbReference>
<dbReference type="PROSITE" id="PS01155">
    <property type="entry name" value="ENDONUCLEASE_III_2"/>
    <property type="match status" value="1"/>
</dbReference>
<evidence type="ECO:0000256" key="9">
    <source>
        <dbReference type="SAM" id="MobiDB-lite"/>
    </source>
</evidence>
<keyword evidence="5 8" id="KW-0456">Lyase</keyword>
<gene>
    <name evidence="8" type="primary">NTH1</name>
    <name evidence="11" type="ORF">BJX63DRAFT_425847</name>
</gene>
<keyword evidence="3 8" id="KW-0378">Hydrolase</keyword>
<dbReference type="Pfam" id="PF00633">
    <property type="entry name" value="HHH"/>
    <property type="match status" value="1"/>
</dbReference>
<sequence length="851" mass="96046">MRTSRTSKETAKVLQALSPPARRQTRSSSHAGLFRGFAYNGNANEAEPIKAEDDSSSLSSLDTIDIEDILEPPAKKRKTRASPVVKGSASLRTPKKKIEKTIKTEATPQKTRRAPARKIKSEDGSFTVEPPSNWEAMYSIVKKMRENNPTAPVDTMGCAELHWRASSPRDQRFQTLIALMLSSQTKDTVTAVAMQRLHTELGDGEAPVVKQEAEEGSMIAPPHGKDSTLNLENILAVSPERLNSLIGTVGFHNNKTKYIKKTAEIIRDEYNSDIPPTPAELMKLPGVGPKMAYLCMSAAWGKHEGIGVDVHVHRITNLWGWHKTKTPEETRISLESWLPKDKWHEINKLLVGLGQTVCLPVGKRCGDCDLAGTKLCKSEIKGMAPKNGPRGLPPKEESPTGSFSPVKIKNNFCTVSDSQAIPCTELDAKKTLSSNAESRPVEGVLPAIANAGKPAVTFFDLPEDTKIQILKYAGLLRPCLINFVCEKYRVKTGRGICGYGNPVPMTRVLWTETWVPIQVLQTCHKARTELGALFFAQNYFDIYLYGRAEYKLFCAATQWDLGPRETRYLKSIGSPHRTTWVMWTQFCHNSKEKMPALRLFSMKCKVKDLDIAIRLIRTMEPFPLLAQCAFHFDTKQNNDIRPVIREAAWRLTGNLDEKPPFPWTKLPKEVQLIILEHRTTAMVAFLDRKLPRRTSSPLNCCGTCSPLRAMCFCEARQTAFSTTFSRAFYEDCRREDPEYIMRFLNTIPTSSFMQIRHLSFKFPKSWRRFHGSARTEKIALLSWSVLRRFIREHFDIARLSLSIVDLGTIEPNAEFSELQGLREFQLERAVSGRVSVGRYRPYNMSTPQQHL</sequence>
<dbReference type="CDD" id="cd00056">
    <property type="entry name" value="ENDO3c"/>
    <property type="match status" value="1"/>
</dbReference>
<keyword evidence="8" id="KW-0539">Nucleus</keyword>
<evidence type="ECO:0000256" key="3">
    <source>
        <dbReference type="ARBA" id="ARBA00022801"/>
    </source>
</evidence>
<keyword evidence="4 8" id="KW-0234">DNA repair</keyword>
<dbReference type="Pfam" id="PF00730">
    <property type="entry name" value="HhH-GPD"/>
    <property type="match status" value="1"/>
</dbReference>
<comment type="subcellular location">
    <subcellularLocation>
        <location evidence="8">Nucleus</location>
    </subcellularLocation>
    <subcellularLocation>
        <location evidence="8">Mitochondrion</location>
    </subcellularLocation>
</comment>
<keyword evidence="8" id="KW-0496">Mitochondrion</keyword>
<feature type="region of interest" description="Disordered" evidence="9">
    <location>
        <begin position="1"/>
        <end position="33"/>
    </location>
</feature>
<keyword evidence="2 8" id="KW-0227">DNA damage</keyword>
<dbReference type="EC" id="4.2.99.18" evidence="8"/>
<feature type="compositionally biased region" description="Basic and acidic residues" evidence="9">
    <location>
        <begin position="1"/>
        <end position="11"/>
    </location>
</feature>
<name>A0ABR4GUF6_9EURO</name>
<keyword evidence="6 8" id="KW-0326">Glycosidase</keyword>
<dbReference type="SUPFAM" id="SSF48150">
    <property type="entry name" value="DNA-glycosylase"/>
    <property type="match status" value="1"/>
</dbReference>
<comment type="function">
    <text evidence="8">Bifunctional DNA N-glycosylase with associated apurinic/apyrimidinic (AP) lyase function that catalyzes the first step in base excision repair (BER), the primary repair pathway for the repair of oxidative DNA damage. The DNA N-glycosylase activity releases the damaged DNA base from DNA by cleaving the N-glycosidic bond, leaving an AP site. The AP lyase activity cleaves the phosphodiester bond 3' to the AP site by a beta-elimination. Primarily recognizes and repairs oxidative base damage of pyrimidines.</text>
</comment>